<sequence length="192" mass="23363">MTPFECYNEYMALKNHFCRDSYDYFKYNGKSRLKLDSFEKRKDKLFFQKLAKHPDLHNFLVANFSVNSKAWIRELAYSDDAEKIYKDWNRRQQSLSYCIKQDLSKLNEKFDDNFICAENKHPILLQKYLGQEICLETLCILLKLTGAKKYWDKKMEYDLIWCEIKIQVEKYTPFIKYEEEKLKKIVLDFFTQ</sequence>
<protein>
    <submittedName>
        <fullName evidence="2">59 protein</fullName>
    </submittedName>
</protein>
<accession>A0A6J5NUS5</accession>
<reference evidence="2" key="1">
    <citation type="submission" date="2020-04" db="EMBL/GenBank/DDBJ databases">
        <authorList>
            <person name="Chiriac C."/>
            <person name="Salcher M."/>
            <person name="Ghai R."/>
            <person name="Kavagutti S V."/>
        </authorList>
    </citation>
    <scope>NUCLEOTIDE SEQUENCE</scope>
</reference>
<dbReference type="SUPFAM" id="SSF48493">
    <property type="entry name" value="gene 59 helicase assembly protein"/>
    <property type="match status" value="1"/>
</dbReference>
<evidence type="ECO:0000259" key="1">
    <source>
        <dbReference type="Pfam" id="PF08993"/>
    </source>
</evidence>
<dbReference type="EMBL" id="LR796734">
    <property type="protein sequence ID" value="CAB4162737.1"/>
    <property type="molecule type" value="Genomic_DNA"/>
</dbReference>
<feature type="domain" description="Bacteriophage T4 Gp59 helicase assembly protein N-terminal" evidence="1">
    <location>
        <begin position="6"/>
        <end position="88"/>
    </location>
</feature>
<dbReference type="Gene3D" id="1.10.8.60">
    <property type="match status" value="1"/>
</dbReference>
<proteinExistence type="inferred from homology"/>
<evidence type="ECO:0000313" key="2">
    <source>
        <dbReference type="EMBL" id="CAB4162737.1"/>
    </source>
</evidence>
<dbReference type="InterPro" id="IPR008944">
    <property type="entry name" value="Phage_T4_Gp59"/>
</dbReference>
<dbReference type="InterPro" id="IPR023197">
    <property type="entry name" value="Phage_T4_Gp59_dom_sf"/>
</dbReference>
<gene>
    <name evidence="2" type="ORF">UFOVP787_102</name>
</gene>
<dbReference type="Pfam" id="PF08993">
    <property type="entry name" value="T4_Gp59_N"/>
    <property type="match status" value="1"/>
</dbReference>
<organism evidence="2">
    <name type="scientific">uncultured Caudovirales phage</name>
    <dbReference type="NCBI Taxonomy" id="2100421"/>
    <lineage>
        <taxon>Viruses</taxon>
        <taxon>Duplodnaviria</taxon>
        <taxon>Heunggongvirae</taxon>
        <taxon>Uroviricota</taxon>
        <taxon>Caudoviricetes</taxon>
        <taxon>Peduoviridae</taxon>
        <taxon>Maltschvirus</taxon>
        <taxon>Maltschvirus maltsch</taxon>
    </lineage>
</organism>
<dbReference type="InterPro" id="IPR015085">
    <property type="entry name" value="Phage_T4_Gp59_N"/>
</dbReference>
<dbReference type="HAMAP" id="MF_04156">
    <property type="entry name" value="HELIC_LOADER_T4"/>
    <property type="match status" value="1"/>
</dbReference>
<name>A0A6J5NUS5_9CAUD</name>